<evidence type="ECO:0000313" key="2">
    <source>
        <dbReference type="Proteomes" id="UP000324800"/>
    </source>
</evidence>
<reference evidence="1 2" key="1">
    <citation type="submission" date="2019-03" db="EMBL/GenBank/DDBJ databases">
        <title>Single cell metagenomics reveals metabolic interactions within the superorganism composed of flagellate Streblomastix strix and complex community of Bacteroidetes bacteria on its surface.</title>
        <authorList>
            <person name="Treitli S.C."/>
            <person name="Kolisko M."/>
            <person name="Husnik F."/>
            <person name="Keeling P."/>
            <person name="Hampl V."/>
        </authorList>
    </citation>
    <scope>NUCLEOTIDE SEQUENCE [LARGE SCALE GENOMIC DNA]</scope>
    <source>
        <strain evidence="1">ST1C</strain>
    </source>
</reference>
<dbReference type="EMBL" id="SNRW01037382">
    <property type="protein sequence ID" value="KAA6353820.1"/>
    <property type="molecule type" value="Genomic_DNA"/>
</dbReference>
<dbReference type="Proteomes" id="UP000324800">
    <property type="component" value="Unassembled WGS sequence"/>
</dbReference>
<organism evidence="1 2">
    <name type="scientific">Streblomastix strix</name>
    <dbReference type="NCBI Taxonomy" id="222440"/>
    <lineage>
        <taxon>Eukaryota</taxon>
        <taxon>Metamonada</taxon>
        <taxon>Preaxostyla</taxon>
        <taxon>Oxymonadida</taxon>
        <taxon>Streblomastigidae</taxon>
        <taxon>Streblomastix</taxon>
    </lineage>
</organism>
<comment type="caution">
    <text evidence="1">The sequence shown here is derived from an EMBL/GenBank/DDBJ whole genome shotgun (WGS) entry which is preliminary data.</text>
</comment>
<evidence type="ECO:0000313" key="1">
    <source>
        <dbReference type="EMBL" id="KAA6353820.1"/>
    </source>
</evidence>
<proteinExistence type="predicted"/>
<sequence length="68" mass="7999">EVNGREWIEEDDDIDNEDKEIMENKQKENKDLSNIEGGNIETEEEEVFRDNDPVIIVSGELNYELNEE</sequence>
<accession>A0A5J4T8K0</accession>
<protein>
    <submittedName>
        <fullName evidence="1">Uncharacterized protein</fullName>
    </submittedName>
</protein>
<gene>
    <name evidence="1" type="ORF">EZS28_050653</name>
</gene>
<feature type="non-terminal residue" evidence="1">
    <location>
        <position position="1"/>
    </location>
</feature>
<name>A0A5J4T8K0_9EUKA</name>
<dbReference type="AlphaFoldDB" id="A0A5J4T8K0"/>